<dbReference type="KEGG" id="eke:EK0264_16175"/>
<protein>
    <submittedName>
        <fullName evidence="3">DUF2437 domain-containing protein</fullName>
    </submittedName>
</protein>
<dbReference type="InParanoid" id="A0A7L4YRT1"/>
<keyword evidence="4" id="KW-1185">Reference proteome</keyword>
<reference evidence="3 4" key="1">
    <citation type="journal article" date="2018" name="Int. J. Syst. Evol. Microbiol.">
        <title>Epidermidibacterium keratini gen. nov., sp. nov., a member of the family Sporichthyaceae, isolated from keratin epidermis.</title>
        <authorList>
            <person name="Lee D.G."/>
            <person name="Trujillo M.E."/>
            <person name="Kang S."/>
            <person name="Nam J.J."/>
            <person name="Kim Y.J."/>
        </authorList>
    </citation>
    <scope>NUCLEOTIDE SEQUENCE [LARGE SCALE GENOMIC DNA]</scope>
    <source>
        <strain evidence="3 4">EPI-7</strain>
    </source>
</reference>
<dbReference type="PANTHER" id="PTHR43211:SF1">
    <property type="entry name" value="BLL6422 PROTEIN"/>
    <property type="match status" value="1"/>
</dbReference>
<evidence type="ECO:0000259" key="1">
    <source>
        <dbReference type="Pfam" id="PF01557"/>
    </source>
</evidence>
<dbReference type="SUPFAM" id="SSF56529">
    <property type="entry name" value="FAH"/>
    <property type="match status" value="1"/>
</dbReference>
<proteinExistence type="predicted"/>
<accession>A0A7L4YRT1</accession>
<dbReference type="InterPro" id="IPR036663">
    <property type="entry name" value="Fumarylacetoacetase_C_sf"/>
</dbReference>
<dbReference type="Pfam" id="PF10370">
    <property type="entry name" value="Rv2993c-like_N"/>
    <property type="match status" value="1"/>
</dbReference>
<dbReference type="InterPro" id="IPR011234">
    <property type="entry name" value="Fumarylacetoacetase-like_C"/>
</dbReference>
<evidence type="ECO:0000313" key="3">
    <source>
        <dbReference type="EMBL" id="QHC01673.1"/>
    </source>
</evidence>
<gene>
    <name evidence="3" type="ORF">EK0264_16175</name>
</gene>
<feature type="domain" description="Rv2993c-like N-terminal" evidence="2">
    <location>
        <begin position="1"/>
        <end position="66"/>
    </location>
</feature>
<dbReference type="OrthoDB" id="2273115at2"/>
<dbReference type="Pfam" id="PF01557">
    <property type="entry name" value="FAA_hydrolase"/>
    <property type="match status" value="1"/>
</dbReference>
<dbReference type="RefSeq" id="WP_159546808.1">
    <property type="nucleotide sequence ID" value="NZ_CP047156.1"/>
</dbReference>
<dbReference type="InterPro" id="IPR018833">
    <property type="entry name" value="Rv2993c-like_N"/>
</dbReference>
<organism evidence="3 4">
    <name type="scientific">Epidermidibacterium keratini</name>
    <dbReference type="NCBI Taxonomy" id="1891644"/>
    <lineage>
        <taxon>Bacteria</taxon>
        <taxon>Bacillati</taxon>
        <taxon>Actinomycetota</taxon>
        <taxon>Actinomycetes</taxon>
        <taxon>Sporichthyales</taxon>
        <taxon>Sporichthyaceae</taxon>
        <taxon>Epidermidibacterium</taxon>
    </lineage>
</organism>
<dbReference type="PANTHER" id="PTHR43211">
    <property type="entry name" value="FUMARYLACETOACETATE HYDROLASE"/>
    <property type="match status" value="1"/>
</dbReference>
<sequence>MKLVTYSHDGTTRAGVVQEDRVYPIDGAETLLDVIGDGLDAVLQRGEQAVSAGEYVALDDVRLEAPVRPPQMRDSMCFHEHIQNGLGEVADDHKMFPTFYISNAAAVHGPADEVRISPGSENFDYELEVAAVIGKPGTNIAPSDAGDHIIGYTMYIDWSARDLQGREMSLRLGPAKGKDSATTLGPVLVTADELEPLRTDKGFDVPMTVAINGKPLSAGNWSSINWTFDDVVAYTSRGTTLQTGDVLGSGTVGRGCLLEHYRIDRDNFPGWLSPGDVVTFEAGPIGRLDITVAEPLPRHPLSSGY</sequence>
<evidence type="ECO:0000259" key="2">
    <source>
        <dbReference type="Pfam" id="PF10370"/>
    </source>
</evidence>
<dbReference type="GO" id="GO:0003824">
    <property type="term" value="F:catalytic activity"/>
    <property type="evidence" value="ECO:0007669"/>
    <property type="project" value="InterPro"/>
</dbReference>
<dbReference type="Gene3D" id="3.90.850.10">
    <property type="entry name" value="Fumarylacetoacetase-like, C-terminal domain"/>
    <property type="match status" value="1"/>
</dbReference>
<dbReference type="EMBL" id="CP047156">
    <property type="protein sequence ID" value="QHC01673.1"/>
    <property type="molecule type" value="Genomic_DNA"/>
</dbReference>
<name>A0A7L4YRT1_9ACTN</name>
<dbReference type="AlphaFoldDB" id="A0A7L4YRT1"/>
<dbReference type="Proteomes" id="UP000463857">
    <property type="component" value="Chromosome"/>
</dbReference>
<feature type="domain" description="Fumarylacetoacetase-like C-terminal" evidence="1">
    <location>
        <begin position="75"/>
        <end position="292"/>
    </location>
</feature>
<evidence type="ECO:0000313" key="4">
    <source>
        <dbReference type="Proteomes" id="UP000463857"/>
    </source>
</evidence>